<dbReference type="EMBL" id="JXSL01000027">
    <property type="protein sequence ID" value="KIL98753.1"/>
    <property type="molecule type" value="Genomic_DNA"/>
</dbReference>
<evidence type="ECO:0000256" key="1">
    <source>
        <dbReference type="ARBA" id="ARBA00004418"/>
    </source>
</evidence>
<comment type="similarity">
    <text evidence="2">Belongs to the bacterial solute-binding protein 9 family.</text>
</comment>
<proteinExistence type="inferred from homology"/>
<feature type="chain" id="PRO_5002159808" description="High-affinity zinc uptake system protein ZnuA" evidence="13">
    <location>
        <begin position="21"/>
        <end position="305"/>
    </location>
</feature>
<dbReference type="SUPFAM" id="SSF53807">
    <property type="entry name" value="Helical backbone' metal receptor"/>
    <property type="match status" value="1"/>
</dbReference>
<evidence type="ECO:0000256" key="13">
    <source>
        <dbReference type="SAM" id="SignalP"/>
    </source>
</evidence>
<accession>A0A0C2YUF1</accession>
<evidence type="ECO:0000256" key="8">
    <source>
        <dbReference type="ARBA" id="ARBA00022833"/>
    </source>
</evidence>
<dbReference type="GO" id="GO:0046872">
    <property type="term" value="F:metal ion binding"/>
    <property type="evidence" value="ECO:0007669"/>
    <property type="project" value="UniProtKB-KW"/>
</dbReference>
<keyword evidence="5" id="KW-0479">Metal-binding</keyword>
<feature type="compositionally biased region" description="Basic and acidic residues" evidence="12">
    <location>
        <begin position="113"/>
        <end position="122"/>
    </location>
</feature>
<evidence type="ECO:0000313" key="14">
    <source>
        <dbReference type="EMBL" id="KIL98753.1"/>
    </source>
</evidence>
<comment type="caution">
    <text evidence="14">The sequence shown here is derived from an EMBL/GenBank/DDBJ whole genome shotgun (WGS) entry which is preliminary data.</text>
</comment>
<name>A0A0C2YUF1_PARME</name>
<dbReference type="Proteomes" id="UP000031971">
    <property type="component" value="Unassembled WGS sequence"/>
</dbReference>
<keyword evidence="7" id="KW-0574">Periplasm</keyword>
<evidence type="ECO:0000256" key="3">
    <source>
        <dbReference type="ARBA" id="ARBA00015915"/>
    </source>
</evidence>
<dbReference type="Gene3D" id="3.40.50.1980">
    <property type="entry name" value="Nitrogenase molybdenum iron protein domain"/>
    <property type="match status" value="2"/>
</dbReference>
<evidence type="ECO:0000256" key="12">
    <source>
        <dbReference type="SAM" id="MobiDB-lite"/>
    </source>
</evidence>
<evidence type="ECO:0000256" key="4">
    <source>
        <dbReference type="ARBA" id="ARBA00022448"/>
    </source>
</evidence>
<evidence type="ECO:0000256" key="6">
    <source>
        <dbReference type="ARBA" id="ARBA00022729"/>
    </source>
</evidence>
<evidence type="ECO:0000256" key="5">
    <source>
        <dbReference type="ARBA" id="ARBA00022723"/>
    </source>
</evidence>
<keyword evidence="11" id="KW-1015">Disulfide bond</keyword>
<evidence type="ECO:0000256" key="2">
    <source>
        <dbReference type="ARBA" id="ARBA00011028"/>
    </source>
</evidence>
<dbReference type="STRING" id="272627.CCC_02203"/>
<dbReference type="PANTHER" id="PTHR42953">
    <property type="entry name" value="HIGH-AFFINITY ZINC UPTAKE SYSTEM PROTEIN ZNUA-RELATED"/>
    <property type="match status" value="1"/>
</dbReference>
<dbReference type="RefSeq" id="WP_009867724.1">
    <property type="nucleotide sequence ID" value="NZ_JXSL01000027.1"/>
</dbReference>
<dbReference type="PANTHER" id="PTHR42953:SF3">
    <property type="entry name" value="HIGH-AFFINITY ZINC UPTAKE SYSTEM PROTEIN ZNUA"/>
    <property type="match status" value="1"/>
</dbReference>
<dbReference type="InterPro" id="IPR035520">
    <property type="entry name" value="ZnuA"/>
</dbReference>
<keyword evidence="9" id="KW-0864">Zinc transport</keyword>
<protein>
    <recommendedName>
        <fullName evidence="3">High-affinity zinc uptake system protein ZnuA</fullName>
    </recommendedName>
</protein>
<evidence type="ECO:0000256" key="10">
    <source>
        <dbReference type="ARBA" id="ARBA00023065"/>
    </source>
</evidence>
<dbReference type="InterPro" id="IPR050492">
    <property type="entry name" value="Bact_metal-bind_prot9"/>
</dbReference>
<dbReference type="GO" id="GO:0006829">
    <property type="term" value="P:zinc ion transport"/>
    <property type="evidence" value="ECO:0007669"/>
    <property type="project" value="UniProtKB-KW"/>
</dbReference>
<evidence type="ECO:0000256" key="11">
    <source>
        <dbReference type="ARBA" id="ARBA00023157"/>
    </source>
</evidence>
<dbReference type="Pfam" id="PF01297">
    <property type="entry name" value="ZnuA"/>
    <property type="match status" value="1"/>
</dbReference>
<dbReference type="AlphaFoldDB" id="A0A0C2YUF1"/>
<evidence type="ECO:0000256" key="7">
    <source>
        <dbReference type="ARBA" id="ARBA00022764"/>
    </source>
</evidence>
<feature type="region of interest" description="Disordered" evidence="12">
    <location>
        <begin position="113"/>
        <end position="136"/>
    </location>
</feature>
<dbReference type="InterPro" id="IPR006127">
    <property type="entry name" value="ZnuA-like"/>
</dbReference>
<sequence length="305" mass="32259">MRKTLAAALLLTGLAAPALAEVPKVLVSIKPLHSLVAAVMEGMGEPGLIVSGTASPHGYAMKPSDARAAEKAKLVVWVGPALESWLDHTMAKRQDGLAMLSLPGLIRLDTREGGAWEPDHHDHGGHHAHGQGDETDPHVWLDPRNAAILVVAVSERLGALDPDNAQRYAANAQTMKRRLAELDAHLAARLAPVAKRPYVVFHDAHQYFEARYGLSPAGAITVDPERPPGAKRMAQLRDRLKTSGAACVFGEPGAPKATATMLAEASGARLGQLDPEGLLVAPGKDSYVQQMQGLASALAECLAAR</sequence>
<keyword evidence="6 13" id="KW-0732">Signal</keyword>
<gene>
    <name evidence="14" type="ORF">CCC_02203</name>
</gene>
<keyword evidence="8" id="KW-0862">Zinc</keyword>
<feature type="signal peptide" evidence="13">
    <location>
        <begin position="1"/>
        <end position="20"/>
    </location>
</feature>
<dbReference type="CDD" id="cd01019">
    <property type="entry name" value="ZnuA"/>
    <property type="match status" value="1"/>
</dbReference>
<dbReference type="GO" id="GO:0042597">
    <property type="term" value="C:periplasmic space"/>
    <property type="evidence" value="ECO:0007669"/>
    <property type="project" value="UniProtKB-SubCell"/>
</dbReference>
<evidence type="ECO:0000256" key="9">
    <source>
        <dbReference type="ARBA" id="ARBA00022906"/>
    </source>
</evidence>
<evidence type="ECO:0000313" key="15">
    <source>
        <dbReference type="Proteomes" id="UP000031971"/>
    </source>
</evidence>
<dbReference type="OrthoDB" id="7346865at2"/>
<comment type="subcellular location">
    <subcellularLocation>
        <location evidence="1">Periplasm</location>
    </subcellularLocation>
</comment>
<keyword evidence="10" id="KW-0406">Ion transport</keyword>
<keyword evidence="15" id="KW-1185">Reference proteome</keyword>
<keyword evidence="4" id="KW-0813">Transport</keyword>
<organism evidence="14 15">
    <name type="scientific">Paramagnetospirillum magnetotacticum MS-1</name>
    <dbReference type="NCBI Taxonomy" id="272627"/>
    <lineage>
        <taxon>Bacteria</taxon>
        <taxon>Pseudomonadati</taxon>
        <taxon>Pseudomonadota</taxon>
        <taxon>Alphaproteobacteria</taxon>
        <taxon>Rhodospirillales</taxon>
        <taxon>Magnetospirillaceae</taxon>
        <taxon>Paramagnetospirillum</taxon>
    </lineage>
</organism>
<reference evidence="14 15" key="1">
    <citation type="submission" date="2015-01" db="EMBL/GenBank/DDBJ databases">
        <title>Genome Sequence of Magnetospirillum magnetotacticum Strain MS-1.</title>
        <authorList>
            <person name="Marinov G.K."/>
            <person name="Smalley M.D."/>
            <person name="DeSalvo G."/>
        </authorList>
    </citation>
    <scope>NUCLEOTIDE SEQUENCE [LARGE SCALE GENOMIC DNA]</scope>
    <source>
        <strain evidence="14 15">MS-1</strain>
    </source>
</reference>